<name>A0A4Q7X8L0_9ACTN</name>
<reference evidence="3 4" key="1">
    <citation type="journal article" date="2015" name="Stand. Genomic Sci.">
        <title>Genomic Encyclopedia of Bacterial and Archaeal Type Strains, Phase III: the genomes of soil and plant-associated and newly described type strains.</title>
        <authorList>
            <person name="Whitman W.B."/>
            <person name="Woyke T."/>
            <person name="Klenk H.P."/>
            <person name="Zhou Y."/>
            <person name="Lilburn T.G."/>
            <person name="Beck B.J."/>
            <person name="De Vos P."/>
            <person name="Vandamme P."/>
            <person name="Eisen J.A."/>
            <person name="Garrity G."/>
            <person name="Hugenholtz P."/>
            <person name="Kyrpides N.C."/>
        </authorList>
    </citation>
    <scope>NUCLEOTIDE SEQUENCE [LARGE SCALE GENOMIC DNA]</scope>
    <source>
        <strain evidence="3 4">VKM Ac-2540</strain>
    </source>
</reference>
<comment type="similarity">
    <text evidence="1">Belongs to the AHA1 family.</text>
</comment>
<proteinExistence type="inferred from homology"/>
<gene>
    <name evidence="3" type="ORF">EV645_1019</name>
</gene>
<organism evidence="3 4">
    <name type="scientific">Kribbella rubisoli</name>
    <dbReference type="NCBI Taxonomy" id="3075929"/>
    <lineage>
        <taxon>Bacteria</taxon>
        <taxon>Bacillati</taxon>
        <taxon>Actinomycetota</taxon>
        <taxon>Actinomycetes</taxon>
        <taxon>Propionibacteriales</taxon>
        <taxon>Kribbellaceae</taxon>
        <taxon>Kribbella</taxon>
    </lineage>
</organism>
<evidence type="ECO:0000259" key="2">
    <source>
        <dbReference type="Pfam" id="PF08327"/>
    </source>
</evidence>
<feature type="domain" description="Activator of Hsp90 ATPase homologue 1/2-like C-terminal" evidence="2">
    <location>
        <begin position="13"/>
        <end position="135"/>
    </location>
</feature>
<accession>A0A4Q7X8L0</accession>
<dbReference type="Pfam" id="PF08327">
    <property type="entry name" value="AHSA1"/>
    <property type="match status" value="1"/>
</dbReference>
<dbReference type="InterPro" id="IPR013538">
    <property type="entry name" value="ASHA1/2-like_C"/>
</dbReference>
<dbReference type="RefSeq" id="WP_130440205.1">
    <property type="nucleotide sequence ID" value="NZ_SHKR01000011.1"/>
</dbReference>
<dbReference type="InterPro" id="IPR023393">
    <property type="entry name" value="START-like_dom_sf"/>
</dbReference>
<keyword evidence="4" id="KW-1185">Reference proteome</keyword>
<dbReference type="Gene3D" id="3.30.530.20">
    <property type="match status" value="1"/>
</dbReference>
<dbReference type="AlphaFoldDB" id="A0A4Q7X8L0"/>
<evidence type="ECO:0000256" key="1">
    <source>
        <dbReference type="ARBA" id="ARBA00006817"/>
    </source>
</evidence>
<evidence type="ECO:0000313" key="3">
    <source>
        <dbReference type="EMBL" id="RZU18819.1"/>
    </source>
</evidence>
<dbReference type="Proteomes" id="UP000292027">
    <property type="component" value="Unassembled WGS sequence"/>
</dbReference>
<dbReference type="OrthoDB" id="8755073at2"/>
<dbReference type="CDD" id="cd07814">
    <property type="entry name" value="SRPBCC_CalC_Aha1-like"/>
    <property type="match status" value="1"/>
</dbReference>
<protein>
    <submittedName>
        <fullName evidence="3">Uncharacterized protein YndB with AHSA1/START domain</fullName>
    </submittedName>
</protein>
<dbReference type="SUPFAM" id="SSF55961">
    <property type="entry name" value="Bet v1-like"/>
    <property type="match status" value="1"/>
</dbReference>
<dbReference type="EMBL" id="SHKR01000011">
    <property type="protein sequence ID" value="RZU18819.1"/>
    <property type="molecule type" value="Genomic_DNA"/>
</dbReference>
<comment type="caution">
    <text evidence="3">The sequence shown here is derived from an EMBL/GenBank/DDBJ whole genome shotgun (WGS) entry which is preliminary data.</text>
</comment>
<evidence type="ECO:0000313" key="4">
    <source>
        <dbReference type="Proteomes" id="UP000292027"/>
    </source>
</evidence>
<sequence length="149" mass="16849">MDTEIRIERVLPATIGRVYDAWTRVELLAQWYCPNPKFDLKVQADVRVGGEYVVEMGPHVVRGSYLEVEPPRRLVFSWKWDGTEDEPTRVEVELAEVADGTRMVLSHTGFATAEDTANHRMGWEPEVGRLVDLLESATARQPDPAADRG</sequence>